<keyword evidence="3" id="KW-0813">Transport</keyword>
<keyword evidence="10" id="KW-1185">Reference proteome</keyword>
<feature type="transmembrane region" description="Helical" evidence="8">
    <location>
        <begin position="259"/>
        <end position="289"/>
    </location>
</feature>
<feature type="transmembrane region" description="Helical" evidence="8">
    <location>
        <begin position="438"/>
        <end position="457"/>
    </location>
</feature>
<keyword evidence="6 8" id="KW-1133">Transmembrane helix</keyword>
<dbReference type="GO" id="GO:0005886">
    <property type="term" value="C:plasma membrane"/>
    <property type="evidence" value="ECO:0007669"/>
    <property type="project" value="UniProtKB-SubCell"/>
</dbReference>
<protein>
    <submittedName>
        <fullName evidence="9">Glycine betaine transporter</fullName>
    </submittedName>
</protein>
<evidence type="ECO:0000256" key="7">
    <source>
        <dbReference type="ARBA" id="ARBA00023136"/>
    </source>
</evidence>
<comment type="similarity">
    <text evidence="2">Belongs to the BCCT transporter (TC 2.A.15) family.</text>
</comment>
<evidence type="ECO:0000256" key="2">
    <source>
        <dbReference type="ARBA" id="ARBA00005658"/>
    </source>
</evidence>
<dbReference type="PANTHER" id="PTHR30047:SF7">
    <property type="entry name" value="HIGH-AFFINITY CHOLINE TRANSPORT PROTEIN"/>
    <property type="match status" value="1"/>
</dbReference>
<evidence type="ECO:0000256" key="6">
    <source>
        <dbReference type="ARBA" id="ARBA00022989"/>
    </source>
</evidence>
<evidence type="ECO:0000256" key="3">
    <source>
        <dbReference type="ARBA" id="ARBA00022448"/>
    </source>
</evidence>
<feature type="transmembrane region" description="Helical" evidence="8">
    <location>
        <begin position="87"/>
        <end position="108"/>
    </location>
</feature>
<feature type="transmembrane region" description="Helical" evidence="8">
    <location>
        <begin position="397"/>
        <end position="426"/>
    </location>
</feature>
<dbReference type="InterPro" id="IPR000060">
    <property type="entry name" value="BCCT_transptr"/>
</dbReference>
<dbReference type="EMBL" id="FXUF01000004">
    <property type="protein sequence ID" value="SMP52062.1"/>
    <property type="molecule type" value="Genomic_DNA"/>
</dbReference>
<comment type="subcellular location">
    <subcellularLocation>
        <location evidence="1">Cell membrane</location>
        <topology evidence="1">Multi-pass membrane protein</topology>
    </subcellularLocation>
</comment>
<dbReference type="PANTHER" id="PTHR30047">
    <property type="entry name" value="HIGH-AFFINITY CHOLINE TRANSPORT PROTEIN-RELATED"/>
    <property type="match status" value="1"/>
</dbReference>
<comment type="caution">
    <text evidence="9">The sequence shown here is derived from an EMBL/GenBank/DDBJ whole genome shotgun (WGS) entry which is preliminary data.</text>
</comment>
<feature type="transmembrane region" description="Helical" evidence="8">
    <location>
        <begin position="225"/>
        <end position="247"/>
    </location>
</feature>
<dbReference type="Proteomes" id="UP001158066">
    <property type="component" value="Unassembled WGS sequence"/>
</dbReference>
<feature type="transmembrane region" description="Helical" evidence="8">
    <location>
        <begin position="309"/>
        <end position="331"/>
    </location>
</feature>
<reference evidence="9" key="1">
    <citation type="submission" date="2017-05" db="EMBL/GenBank/DDBJ databases">
        <authorList>
            <person name="Varghese N."/>
            <person name="Submissions S."/>
        </authorList>
    </citation>
    <scope>NUCLEOTIDE SEQUENCE</scope>
    <source>
        <strain evidence="9">Su22</strain>
    </source>
</reference>
<gene>
    <name evidence="9" type="ORF">SAMN06296020_104177</name>
</gene>
<dbReference type="GO" id="GO:0022857">
    <property type="term" value="F:transmembrane transporter activity"/>
    <property type="evidence" value="ECO:0007669"/>
    <property type="project" value="InterPro"/>
</dbReference>
<dbReference type="RefSeq" id="WP_283408842.1">
    <property type="nucleotide sequence ID" value="NZ_FXUF01000004.1"/>
</dbReference>
<feature type="transmembrane region" description="Helical" evidence="8">
    <location>
        <begin position="190"/>
        <end position="213"/>
    </location>
</feature>
<feature type="transmembrane region" description="Helical" evidence="8">
    <location>
        <begin position="9"/>
        <end position="27"/>
    </location>
</feature>
<feature type="transmembrane region" description="Helical" evidence="8">
    <location>
        <begin position="47"/>
        <end position="67"/>
    </location>
</feature>
<evidence type="ECO:0000313" key="10">
    <source>
        <dbReference type="Proteomes" id="UP001158066"/>
    </source>
</evidence>
<evidence type="ECO:0000256" key="8">
    <source>
        <dbReference type="SAM" id="Phobius"/>
    </source>
</evidence>
<accession>A0AA45WVC1</accession>
<name>A0AA45WVC1_9CLOT</name>
<keyword evidence="7 8" id="KW-0472">Membrane</keyword>
<dbReference type="Pfam" id="PF02028">
    <property type="entry name" value="BCCT"/>
    <property type="match status" value="1"/>
</dbReference>
<feature type="transmembrane region" description="Helical" evidence="8">
    <location>
        <begin position="463"/>
        <end position="483"/>
    </location>
</feature>
<evidence type="ECO:0000256" key="5">
    <source>
        <dbReference type="ARBA" id="ARBA00022692"/>
    </source>
</evidence>
<evidence type="ECO:0000256" key="4">
    <source>
        <dbReference type="ARBA" id="ARBA00022475"/>
    </source>
</evidence>
<dbReference type="NCBIfam" id="TIGR00842">
    <property type="entry name" value="bcct"/>
    <property type="match status" value="1"/>
</dbReference>
<organism evidence="9 10">
    <name type="scientific">Anoxynatronum buryatiense</name>
    <dbReference type="NCBI Taxonomy" id="489973"/>
    <lineage>
        <taxon>Bacteria</taxon>
        <taxon>Bacillati</taxon>
        <taxon>Bacillota</taxon>
        <taxon>Clostridia</taxon>
        <taxon>Eubacteriales</taxon>
        <taxon>Clostridiaceae</taxon>
        <taxon>Anoxynatronum</taxon>
    </lineage>
</organism>
<evidence type="ECO:0000256" key="1">
    <source>
        <dbReference type="ARBA" id="ARBA00004651"/>
    </source>
</evidence>
<evidence type="ECO:0000313" key="9">
    <source>
        <dbReference type="EMBL" id="SMP52062.1"/>
    </source>
</evidence>
<keyword evidence="5 8" id="KW-0812">Transmembrane</keyword>
<feature type="transmembrane region" description="Helical" evidence="8">
    <location>
        <begin position="343"/>
        <end position="361"/>
    </location>
</feature>
<dbReference type="AlphaFoldDB" id="A0AA45WVC1"/>
<keyword evidence="4" id="KW-1003">Cell membrane</keyword>
<sequence length="515" mass="54913">MNGKKVSNDVFIISLVISLAIVAWGIFAPGNFGNVANGTFNFLVNNFSWLYMISMFIFVLFSVYLAFSKYGAIKLGPDDSKPEFSTASWFAMLFGAGMGIGLVFWGAAEPLNHFISPIGVEAGTSEAANFAMRISFLHWGFHPWANYAVLAMALGYFQYRKGAPGLISSIFTPLIGEKGVQGPIGKTIDILAIFATVAGVATSLGLGAMQINGGLNFMFGIPNTLMVQIIIVAVVTVIFIWTAVAGIEKGIALLGDINLKAAILMLVLAIIVGPTVAIINTLVGGFGRYLSGFLNDSFFLNPFGDNTWIGWWTVFYWAWWIAWAPFVGTFIARISKGRTIREFVLGVIVAPALGSFVWFAVFGGMGLNLGLEIATEAAAVTETALFVVLSNYPLGTIVSLVATFLLGTFFITSANSATFVLGMFSSGGDLNPSNSKKILWGLVMSGVAVSLMVAGGLATLQIASIAAAFPFCFVMLAACYSMLKALKEDDLMVTGEPVILEPEMAIAEGEPQTAE</sequence>
<proteinExistence type="inferred from homology"/>